<protein>
    <recommendedName>
        <fullName evidence="1">Tail spike TSP1/Gp66 N-terminal domain-containing protein</fullName>
    </recommendedName>
</protein>
<feature type="non-terminal residue" evidence="2">
    <location>
        <position position="197"/>
    </location>
</feature>
<feature type="domain" description="Tail spike TSP1/Gp66 N-terminal" evidence="1">
    <location>
        <begin position="93"/>
        <end position="141"/>
    </location>
</feature>
<dbReference type="InterPro" id="IPR040775">
    <property type="entry name" value="Tail_spike_N"/>
</dbReference>
<dbReference type="AlphaFoldDB" id="A0AAE2ZJ86"/>
<proteinExistence type="predicted"/>
<reference evidence="2" key="1">
    <citation type="submission" date="2021-07" db="EMBL/GenBank/DDBJ databases">
        <authorList>
            <person name="Stanton E."/>
        </authorList>
    </citation>
    <scope>NUCLEOTIDE SEQUENCE</scope>
    <source>
        <strain evidence="2">2021EL-01139</strain>
    </source>
</reference>
<name>A0AAE2ZJ86_PRORE</name>
<dbReference type="Gene3D" id="2.10.10.80">
    <property type="match status" value="1"/>
</dbReference>
<evidence type="ECO:0000313" key="3">
    <source>
        <dbReference type="Proteomes" id="UP001155882"/>
    </source>
</evidence>
<sequence>MRQNVKPTQEPVPSSNIKDLFFNSGLLDIWATSLEHKYIDRFGNCHLTAAGMEWLFKELVEKFKVDMNTAIVAAGYITIDSFQKGADLPNNELTQRNHILRDETTGEYFRWDGDLPKQVLAGSTPQSTGGIGKGAWVNVGDASLRGDIKSSDGASIIGIKKPFTNSIKRTVLDCLSEEVSPFDFIGGTFTEKMQAAV</sequence>
<evidence type="ECO:0000313" key="2">
    <source>
        <dbReference type="EMBL" id="MBW3119063.1"/>
    </source>
</evidence>
<dbReference type="EMBL" id="JAHWLI010000167">
    <property type="protein sequence ID" value="MBW3119063.1"/>
    <property type="molecule type" value="Genomic_DNA"/>
</dbReference>
<comment type="caution">
    <text evidence="2">The sequence shown here is derived from an EMBL/GenBank/DDBJ whole genome shotgun (WGS) entry which is preliminary data.</text>
</comment>
<dbReference type="Proteomes" id="UP001155882">
    <property type="component" value="Unassembled WGS sequence"/>
</dbReference>
<dbReference type="Pfam" id="PF18668">
    <property type="entry name" value="Tail_spike_N"/>
    <property type="match status" value="1"/>
</dbReference>
<accession>A0AAE2ZJ86</accession>
<gene>
    <name evidence="2" type="ORF">KYI77_21785</name>
</gene>
<organism evidence="2 3">
    <name type="scientific">Providencia rettgeri</name>
    <dbReference type="NCBI Taxonomy" id="587"/>
    <lineage>
        <taxon>Bacteria</taxon>
        <taxon>Pseudomonadati</taxon>
        <taxon>Pseudomonadota</taxon>
        <taxon>Gammaproteobacteria</taxon>
        <taxon>Enterobacterales</taxon>
        <taxon>Morganellaceae</taxon>
        <taxon>Providencia</taxon>
    </lineage>
</organism>
<evidence type="ECO:0000259" key="1">
    <source>
        <dbReference type="Pfam" id="PF18668"/>
    </source>
</evidence>